<dbReference type="SUPFAM" id="SSF52980">
    <property type="entry name" value="Restriction endonuclease-like"/>
    <property type="match status" value="1"/>
</dbReference>
<evidence type="ECO:0000259" key="2">
    <source>
        <dbReference type="Pfam" id="PF14338"/>
    </source>
</evidence>
<organism evidence="3 4">
    <name type="scientific">Pseudoclavibacter chungangensis</name>
    <dbReference type="NCBI Taxonomy" id="587635"/>
    <lineage>
        <taxon>Bacteria</taxon>
        <taxon>Bacillati</taxon>
        <taxon>Actinomycetota</taxon>
        <taxon>Actinomycetes</taxon>
        <taxon>Micrococcales</taxon>
        <taxon>Microbacteriaceae</taxon>
        <taxon>Pseudoclavibacter</taxon>
    </lineage>
</organism>
<dbReference type="EMBL" id="WBJZ01000002">
    <property type="protein sequence ID" value="KAB1662355.1"/>
    <property type="molecule type" value="Genomic_DNA"/>
</dbReference>
<dbReference type="Pfam" id="PF14338">
    <property type="entry name" value="Mrr_N"/>
    <property type="match status" value="1"/>
</dbReference>
<accession>A0A7J5C156</accession>
<comment type="caution">
    <text evidence="3">The sequence shown here is derived from an EMBL/GenBank/DDBJ whole genome shotgun (WGS) entry which is preliminary data.</text>
</comment>
<dbReference type="GO" id="GO:0009307">
    <property type="term" value="P:DNA restriction-modification system"/>
    <property type="evidence" value="ECO:0007669"/>
    <property type="project" value="InterPro"/>
</dbReference>
<dbReference type="InterPro" id="IPR007560">
    <property type="entry name" value="Restrct_endonuc_IV_Mrr"/>
</dbReference>
<evidence type="ECO:0000313" key="3">
    <source>
        <dbReference type="EMBL" id="KAB1662355.1"/>
    </source>
</evidence>
<sequence length="306" mass="33257">MPIWPLFVRPVLVVLSDGATRSRRDLIELVLDEVGLSEADRAEALESGTPRAAHRIGWTLSHLTKAGWIDRVSRAHYAITATGRAWLDTNPEGIRDFSTAHRVFHPFWPTKTSTQQPAAPIAPVGVATETETETGVDPLEQIEDGVARIKADIAAELLERLRTSAPAFFEQAVIDVLIAMGYGGAEGRGKHIGGSADGGVDGVIDQDALGLDQIYVQAKRYADGNTVGREAIQAFIGALHGFGASRGVFITSSTFTRGAIEYATNVATRVVLIDGTRLAELMIKYRVGVQVQRRYDVVEIDEDFFE</sequence>
<keyword evidence="3" id="KW-0540">Nuclease</keyword>
<dbReference type="Gene3D" id="3.40.1350.10">
    <property type="match status" value="1"/>
</dbReference>
<dbReference type="InterPro" id="IPR052906">
    <property type="entry name" value="Type_IV_Methyl-Rstrct_Enzyme"/>
</dbReference>
<dbReference type="InterPro" id="IPR011856">
    <property type="entry name" value="tRNA_endonuc-like_dom_sf"/>
</dbReference>
<dbReference type="InterPro" id="IPR025745">
    <property type="entry name" value="Mrr-like_N_dom"/>
</dbReference>
<keyword evidence="3" id="KW-0378">Hydrolase</keyword>
<reference evidence="3 4" key="1">
    <citation type="submission" date="2019-09" db="EMBL/GenBank/DDBJ databases">
        <title>Phylogeny of genus Pseudoclavibacter and closely related genus.</title>
        <authorList>
            <person name="Li Y."/>
        </authorList>
    </citation>
    <scope>NUCLEOTIDE SEQUENCE [LARGE SCALE GENOMIC DNA]</scope>
    <source>
        <strain evidence="3 4">DSM 23821</strain>
    </source>
</reference>
<feature type="domain" description="Restriction endonuclease type IV Mrr" evidence="1">
    <location>
        <begin position="163"/>
        <end position="282"/>
    </location>
</feature>
<dbReference type="OrthoDB" id="9803736at2"/>
<feature type="domain" description="Restriction system protein Mrr-like N-terminal" evidence="2">
    <location>
        <begin position="7"/>
        <end position="88"/>
    </location>
</feature>
<evidence type="ECO:0000313" key="4">
    <source>
        <dbReference type="Proteomes" id="UP000467240"/>
    </source>
</evidence>
<dbReference type="PANTHER" id="PTHR30015:SF7">
    <property type="entry name" value="TYPE IV METHYL-DIRECTED RESTRICTION ENZYME ECOKMRR"/>
    <property type="match status" value="1"/>
</dbReference>
<dbReference type="GO" id="GO:0003677">
    <property type="term" value="F:DNA binding"/>
    <property type="evidence" value="ECO:0007669"/>
    <property type="project" value="InterPro"/>
</dbReference>
<evidence type="ECO:0000259" key="1">
    <source>
        <dbReference type="Pfam" id="PF04471"/>
    </source>
</evidence>
<dbReference type="Pfam" id="PF04471">
    <property type="entry name" value="Mrr_cat"/>
    <property type="match status" value="1"/>
</dbReference>
<dbReference type="InterPro" id="IPR011335">
    <property type="entry name" value="Restrct_endonuc-II-like"/>
</dbReference>
<keyword evidence="3" id="KW-0255">Endonuclease</keyword>
<dbReference type="GO" id="GO:0015666">
    <property type="term" value="F:restriction endodeoxyribonuclease activity"/>
    <property type="evidence" value="ECO:0007669"/>
    <property type="project" value="TreeGrafter"/>
</dbReference>
<dbReference type="AlphaFoldDB" id="A0A7J5C156"/>
<dbReference type="PANTHER" id="PTHR30015">
    <property type="entry name" value="MRR RESTRICTION SYSTEM PROTEIN"/>
    <property type="match status" value="1"/>
</dbReference>
<proteinExistence type="predicted"/>
<dbReference type="Proteomes" id="UP000467240">
    <property type="component" value="Unassembled WGS sequence"/>
</dbReference>
<protein>
    <submittedName>
        <fullName evidence="3">Restriction endonuclease</fullName>
    </submittedName>
</protein>
<keyword evidence="4" id="KW-1185">Reference proteome</keyword>
<gene>
    <name evidence="3" type="ORF">F8O01_01390</name>
</gene>
<name>A0A7J5C156_9MICO</name>